<evidence type="ECO:0000256" key="1">
    <source>
        <dbReference type="ARBA" id="ARBA00004606"/>
    </source>
</evidence>
<dbReference type="Gene3D" id="3.90.550.50">
    <property type="match status" value="1"/>
</dbReference>
<accession>A0ABD3NK60</accession>
<proteinExistence type="inferred from homology"/>
<evidence type="ECO:0000313" key="8">
    <source>
        <dbReference type="Proteomes" id="UP001530400"/>
    </source>
</evidence>
<keyword evidence="4" id="KW-0735">Signal-anchor</keyword>
<keyword evidence="6" id="KW-0472">Membrane</keyword>
<comment type="subcellular location">
    <subcellularLocation>
        <location evidence="1">Membrane</location>
        <topology evidence="1">Single-pass type II membrane protein</topology>
    </subcellularLocation>
</comment>
<evidence type="ECO:0000256" key="3">
    <source>
        <dbReference type="ARBA" id="ARBA00022692"/>
    </source>
</evidence>
<dbReference type="EMBL" id="JALLPJ020001172">
    <property type="protein sequence ID" value="KAL3774951.1"/>
    <property type="molecule type" value="Genomic_DNA"/>
</dbReference>
<evidence type="ECO:0000313" key="7">
    <source>
        <dbReference type="EMBL" id="KAL3774951.1"/>
    </source>
</evidence>
<evidence type="ECO:0000256" key="6">
    <source>
        <dbReference type="ARBA" id="ARBA00023136"/>
    </source>
</evidence>
<evidence type="ECO:0000256" key="5">
    <source>
        <dbReference type="ARBA" id="ARBA00022989"/>
    </source>
</evidence>
<dbReference type="GO" id="GO:0016020">
    <property type="term" value="C:membrane"/>
    <property type="evidence" value="ECO:0007669"/>
    <property type="project" value="UniProtKB-SubCell"/>
</dbReference>
<keyword evidence="5" id="KW-1133">Transmembrane helix</keyword>
<dbReference type="Proteomes" id="UP001530400">
    <property type="component" value="Unassembled WGS sequence"/>
</dbReference>
<evidence type="ECO:0000256" key="2">
    <source>
        <dbReference type="ARBA" id="ARBA00006462"/>
    </source>
</evidence>
<comment type="caution">
    <text evidence="7">The sequence shown here is derived from an EMBL/GenBank/DDBJ whole genome shotgun (WGS) entry which is preliminary data.</text>
</comment>
<dbReference type="PANTHER" id="PTHR23033:SF14">
    <property type="entry name" value="GLYCOPROTEIN-N-ACETYLGALACTOSAMINE 3-BETA-GALACTOSYLTRANSFERASE 1-RELATED"/>
    <property type="match status" value="1"/>
</dbReference>
<keyword evidence="8" id="KW-1185">Reference proteome</keyword>
<sequence length="404" mass="47049">MNSPAASVLRKRLKRLTAACVVGGLWIITFLQQNTDLTRLLDLPFSESRPSRTTQDGPSFTVDILSVASINQLHLLNAQHKTLASHISVRNFFHVTEHDDTELNCHRNLTLEQVRKVSNFCRKRVAPESHRYFSNEYQTMKQNYARTQWLEQKKNPMGWLCAQKRPVSGLMKAFRHYQREALPSYLIIVDDDTYWNMELFEQHFKPFDSNEAHVIAGCMVRLPVHKINFTFPFGGFGIVLSNGALKNLFQNMYCGDLSDTNDPKCAQIAKNLVGERQSYEEGMSLIELIHAYVNKEYYCDVDSWDKGFCMHSDWVYGYFFNWYNISEHVKEEFYKNVPQARMDDYKGSIIYAKGTGFCRNDFNDGCKNGTEICHRAPVDWMQRELEIMKVKAPHKYTMNYNDLL</sequence>
<keyword evidence="3" id="KW-0812">Transmembrane</keyword>
<dbReference type="PANTHER" id="PTHR23033">
    <property type="entry name" value="BETA1,3-GALACTOSYLTRANSFERASE"/>
    <property type="match status" value="1"/>
</dbReference>
<dbReference type="AlphaFoldDB" id="A0ABD3NK60"/>
<organism evidence="7 8">
    <name type="scientific">Cyclotella atomus</name>
    <dbReference type="NCBI Taxonomy" id="382360"/>
    <lineage>
        <taxon>Eukaryota</taxon>
        <taxon>Sar</taxon>
        <taxon>Stramenopiles</taxon>
        <taxon>Ochrophyta</taxon>
        <taxon>Bacillariophyta</taxon>
        <taxon>Coscinodiscophyceae</taxon>
        <taxon>Thalassiosirophycidae</taxon>
        <taxon>Stephanodiscales</taxon>
        <taxon>Stephanodiscaceae</taxon>
        <taxon>Cyclotella</taxon>
    </lineage>
</organism>
<name>A0ABD3NK60_9STRA</name>
<evidence type="ECO:0000256" key="4">
    <source>
        <dbReference type="ARBA" id="ARBA00022968"/>
    </source>
</evidence>
<protein>
    <submittedName>
        <fullName evidence="7">Uncharacterized protein</fullName>
    </submittedName>
</protein>
<reference evidence="7 8" key="1">
    <citation type="submission" date="2024-10" db="EMBL/GenBank/DDBJ databases">
        <title>Updated reference genomes for cyclostephanoid diatoms.</title>
        <authorList>
            <person name="Roberts W.R."/>
            <person name="Alverson A.J."/>
        </authorList>
    </citation>
    <scope>NUCLEOTIDE SEQUENCE [LARGE SCALE GENOMIC DNA]</scope>
    <source>
        <strain evidence="7 8">AJA010-31</strain>
    </source>
</reference>
<dbReference type="InterPro" id="IPR026050">
    <property type="entry name" value="C1GALT1/C1GALT1_chp1"/>
</dbReference>
<gene>
    <name evidence="7" type="ORF">ACHAWO_007911</name>
</gene>
<comment type="similarity">
    <text evidence="2">Belongs to the glycosyltransferase 31 family. Beta3-Gal-T subfamily.</text>
</comment>